<dbReference type="InterPro" id="IPR036875">
    <property type="entry name" value="Znf_CCHC_sf"/>
</dbReference>
<dbReference type="GO" id="GO:0008270">
    <property type="term" value="F:zinc ion binding"/>
    <property type="evidence" value="ECO:0007669"/>
    <property type="project" value="InterPro"/>
</dbReference>
<dbReference type="GO" id="GO:0003676">
    <property type="term" value="F:nucleic acid binding"/>
    <property type="evidence" value="ECO:0007669"/>
    <property type="project" value="InterPro"/>
</dbReference>
<dbReference type="Pfam" id="PF03564">
    <property type="entry name" value="DUF1759"/>
    <property type="match status" value="1"/>
</dbReference>
<gene>
    <name evidence="3" type="primary">Cnig_chr_I.g2699</name>
    <name evidence="3" type="ORF">B9Z55_002699</name>
</gene>
<dbReference type="Proteomes" id="UP000230233">
    <property type="component" value="Chromosome I"/>
</dbReference>
<feature type="domain" description="CCHC-type" evidence="2">
    <location>
        <begin position="361"/>
        <end position="377"/>
    </location>
</feature>
<keyword evidence="4" id="KW-1185">Reference proteome</keyword>
<reference evidence="4" key="1">
    <citation type="submission" date="2017-10" db="EMBL/GenBank/DDBJ databases">
        <title>Rapid genome shrinkage in a self-fertile nematode reveals novel sperm competition proteins.</title>
        <authorList>
            <person name="Yin D."/>
            <person name="Schwarz E.M."/>
            <person name="Thomas C.G."/>
            <person name="Felde R.L."/>
            <person name="Korf I.F."/>
            <person name="Cutter A.D."/>
            <person name="Schartner C.M."/>
            <person name="Ralston E.J."/>
            <person name="Meyer B.J."/>
            <person name="Haag E.S."/>
        </authorList>
    </citation>
    <scope>NUCLEOTIDE SEQUENCE [LARGE SCALE GENOMIC DNA]</scope>
    <source>
        <strain evidence="4">JU1422</strain>
    </source>
</reference>
<dbReference type="GO" id="GO:0019899">
    <property type="term" value="F:enzyme binding"/>
    <property type="evidence" value="ECO:0007669"/>
    <property type="project" value="UniProtKB-ARBA"/>
</dbReference>
<dbReference type="PANTHER" id="PTHR47331">
    <property type="entry name" value="PHD-TYPE DOMAIN-CONTAINING PROTEIN"/>
    <property type="match status" value="1"/>
</dbReference>
<feature type="compositionally biased region" description="Basic and acidic residues" evidence="1">
    <location>
        <begin position="333"/>
        <end position="355"/>
    </location>
</feature>
<name>A0A2G5VLR8_9PELO</name>
<feature type="domain" description="CCHC-type" evidence="2">
    <location>
        <begin position="411"/>
        <end position="427"/>
    </location>
</feature>
<evidence type="ECO:0000259" key="2">
    <source>
        <dbReference type="SMART" id="SM00343"/>
    </source>
</evidence>
<organism evidence="3 4">
    <name type="scientific">Caenorhabditis nigoni</name>
    <dbReference type="NCBI Taxonomy" id="1611254"/>
    <lineage>
        <taxon>Eukaryota</taxon>
        <taxon>Metazoa</taxon>
        <taxon>Ecdysozoa</taxon>
        <taxon>Nematoda</taxon>
        <taxon>Chromadorea</taxon>
        <taxon>Rhabditida</taxon>
        <taxon>Rhabditina</taxon>
        <taxon>Rhabditomorpha</taxon>
        <taxon>Rhabditoidea</taxon>
        <taxon>Rhabditidae</taxon>
        <taxon>Peloderinae</taxon>
        <taxon>Caenorhabditis</taxon>
    </lineage>
</organism>
<dbReference type="SMART" id="SM00343">
    <property type="entry name" value="ZnF_C2HC"/>
    <property type="match status" value="3"/>
</dbReference>
<dbReference type="SUPFAM" id="SSF57756">
    <property type="entry name" value="Retrovirus zinc finger-like domains"/>
    <property type="match status" value="2"/>
</dbReference>
<protein>
    <recommendedName>
        <fullName evidence="2">CCHC-type domain-containing protein</fullName>
    </recommendedName>
</protein>
<dbReference type="GO" id="GO:0005737">
    <property type="term" value="C:cytoplasm"/>
    <property type="evidence" value="ECO:0007669"/>
    <property type="project" value="UniProtKB-ARBA"/>
</dbReference>
<dbReference type="InterPro" id="IPR001878">
    <property type="entry name" value="Znf_CCHC"/>
</dbReference>
<dbReference type="STRING" id="1611254.A0A2G5VLR8"/>
<feature type="region of interest" description="Disordered" evidence="1">
    <location>
        <begin position="318"/>
        <end position="355"/>
    </location>
</feature>
<dbReference type="EMBL" id="PDUG01000001">
    <property type="protein sequence ID" value="PIC52702.1"/>
    <property type="molecule type" value="Genomic_DNA"/>
</dbReference>
<evidence type="ECO:0000256" key="1">
    <source>
        <dbReference type="SAM" id="MobiDB-lite"/>
    </source>
</evidence>
<evidence type="ECO:0000313" key="4">
    <source>
        <dbReference type="Proteomes" id="UP000230233"/>
    </source>
</evidence>
<dbReference type="OrthoDB" id="5864015at2759"/>
<comment type="caution">
    <text evidence="3">The sequence shown here is derived from an EMBL/GenBank/DDBJ whole genome shotgun (WGS) entry which is preliminary data.</text>
</comment>
<dbReference type="AlphaFoldDB" id="A0A2G5VLR8"/>
<proteinExistence type="predicted"/>
<dbReference type="PANTHER" id="PTHR47331:SF1">
    <property type="entry name" value="GAG-LIKE PROTEIN"/>
    <property type="match status" value="1"/>
</dbReference>
<dbReference type="InterPro" id="IPR005312">
    <property type="entry name" value="DUF1759"/>
</dbReference>
<evidence type="ECO:0000313" key="3">
    <source>
        <dbReference type="EMBL" id="PIC52702.1"/>
    </source>
</evidence>
<feature type="domain" description="CCHC-type" evidence="2">
    <location>
        <begin position="393"/>
        <end position="409"/>
    </location>
</feature>
<sequence length="443" mass="51884">MSLTTARKNLTRGVNTVKTTIEDVEPHLVKWQKATADEIGRFEEECQSWFTILFKQLERMKTFSKELSEEADKLVDPTEDELKKEDEYVKKYVDALDLDSNTLDQIEEQCERCNGESPRGKALEQSLQIRRLEFLDPSEYESIRNDRPRLPKFDGKPWEFENFWTMFQEFVGNTNKSNLRKMNELINSLEGEPKELLKKFRLSNETYQPAVELLHKKYNDGEKIIAVLTGRLAEEKATSGQISEQRRVLDQVKIIVDQLCEFKENVDNRMMKNEILKKFSNTIRKEVLLLKLDVPPDEWTTAKLLEILEFTISRQEELQEAMKETNPAHPGKSNKDQNTRDSQHKAGDKKRFNPDQKKGPFCTYCKQKGHFSDRCTEFTKIEDRKKILVSESRCLQCLQKGHQTNACENRPCYTCEKKGHHSSLCFSRKKNESTEMKDHSYNN</sequence>
<accession>A0A2G5VLR8</accession>